<accession>X1D238</accession>
<dbReference type="AlphaFoldDB" id="X1D238"/>
<dbReference type="Gene3D" id="3.90.1150.10">
    <property type="entry name" value="Aspartate Aminotransferase, domain 1"/>
    <property type="match status" value="1"/>
</dbReference>
<dbReference type="EMBL" id="BART01025298">
    <property type="protein sequence ID" value="GAG99177.1"/>
    <property type="molecule type" value="Genomic_DNA"/>
</dbReference>
<protein>
    <submittedName>
        <fullName evidence="1">Uncharacterized protein</fullName>
    </submittedName>
</protein>
<name>X1D238_9ZZZZ</name>
<comment type="caution">
    <text evidence="1">The sequence shown here is derived from an EMBL/GenBank/DDBJ whole genome shotgun (WGS) entry which is preliminary data.</text>
</comment>
<evidence type="ECO:0000313" key="1">
    <source>
        <dbReference type="EMBL" id="GAG99177.1"/>
    </source>
</evidence>
<sequence>QECAKRGVLFRRGGPIYICYSHTDKDIKKTIEVCKEVLNIIKRGYDKENIPSLLKTTDTIKLGFRSFR</sequence>
<gene>
    <name evidence="1" type="ORF">S01H4_45441</name>
</gene>
<proteinExistence type="predicted"/>
<feature type="non-terminal residue" evidence="1">
    <location>
        <position position="1"/>
    </location>
</feature>
<reference evidence="1" key="1">
    <citation type="journal article" date="2014" name="Front. Microbiol.">
        <title>High frequency of phylogenetically diverse reductive dehalogenase-homologous genes in deep subseafloor sedimentary metagenomes.</title>
        <authorList>
            <person name="Kawai M."/>
            <person name="Futagami T."/>
            <person name="Toyoda A."/>
            <person name="Takaki Y."/>
            <person name="Nishi S."/>
            <person name="Hori S."/>
            <person name="Arai W."/>
            <person name="Tsubouchi T."/>
            <person name="Morono Y."/>
            <person name="Uchiyama I."/>
            <person name="Ito T."/>
            <person name="Fujiyama A."/>
            <person name="Inagaki F."/>
            <person name="Takami H."/>
        </authorList>
    </citation>
    <scope>NUCLEOTIDE SEQUENCE</scope>
    <source>
        <strain evidence="1">Expedition CK06-06</strain>
    </source>
</reference>
<dbReference type="InterPro" id="IPR015422">
    <property type="entry name" value="PyrdxlP-dep_Trfase_small"/>
</dbReference>
<organism evidence="1">
    <name type="scientific">marine sediment metagenome</name>
    <dbReference type="NCBI Taxonomy" id="412755"/>
    <lineage>
        <taxon>unclassified sequences</taxon>
        <taxon>metagenomes</taxon>
        <taxon>ecological metagenomes</taxon>
    </lineage>
</organism>